<keyword evidence="5" id="KW-0520">NAD</keyword>
<evidence type="ECO:0000256" key="2">
    <source>
        <dbReference type="ARBA" id="ARBA00006601"/>
    </source>
</evidence>
<dbReference type="UniPathway" id="UPA00038">
    <property type="reaction ID" value="UER00491"/>
</dbReference>
<dbReference type="Gene3D" id="1.20.5.170">
    <property type="match status" value="1"/>
</dbReference>
<dbReference type="InterPro" id="IPR036291">
    <property type="entry name" value="NAD(P)-bd_dom_sf"/>
</dbReference>
<dbReference type="PIRSF" id="PIRSF500134">
    <property type="entry name" value="UDPglc_DH_bac"/>
    <property type="match status" value="1"/>
</dbReference>
<accession>A0A380THE2</accession>
<dbReference type="GO" id="GO:0003979">
    <property type="term" value="F:UDP-glucose 6-dehydrogenase activity"/>
    <property type="evidence" value="ECO:0007669"/>
    <property type="project" value="UniProtKB-EC"/>
</dbReference>
<protein>
    <recommendedName>
        <fullName evidence="3">UDP-glucose 6-dehydrogenase</fullName>
        <ecNumber evidence="3">1.1.1.22</ecNumber>
    </recommendedName>
</protein>
<dbReference type="Pfam" id="PF00984">
    <property type="entry name" value="UDPG_MGDP_dh"/>
    <property type="match status" value="1"/>
</dbReference>
<name>A0A380THE2_9ZZZZ</name>
<proteinExistence type="inferred from homology"/>
<keyword evidence="4 8" id="KW-0560">Oxidoreductase</keyword>
<dbReference type="InterPro" id="IPR001732">
    <property type="entry name" value="UDP-Glc/GDP-Man_DH_N"/>
</dbReference>
<comment type="pathway">
    <text evidence="1">Nucleotide-sugar biosynthesis; UDP-alpha-D-glucuronate biosynthesis; UDP-alpha-D-glucuronate from UDP-alpha-D-glucose: step 1/1.</text>
</comment>
<dbReference type="InterPro" id="IPR014027">
    <property type="entry name" value="UDP-Glc/GDP-Man_DH_C"/>
</dbReference>
<dbReference type="PIRSF" id="PIRSF000124">
    <property type="entry name" value="UDPglc_GDPman_dh"/>
    <property type="match status" value="1"/>
</dbReference>
<evidence type="ECO:0000259" key="7">
    <source>
        <dbReference type="SMART" id="SM00984"/>
    </source>
</evidence>
<organism evidence="8">
    <name type="scientific">metagenome</name>
    <dbReference type="NCBI Taxonomy" id="256318"/>
    <lineage>
        <taxon>unclassified sequences</taxon>
        <taxon>metagenomes</taxon>
    </lineage>
</organism>
<evidence type="ECO:0000256" key="3">
    <source>
        <dbReference type="ARBA" id="ARBA00012954"/>
    </source>
</evidence>
<evidence type="ECO:0000313" key="8">
    <source>
        <dbReference type="EMBL" id="SUS07103.1"/>
    </source>
</evidence>
<dbReference type="InterPro" id="IPR008927">
    <property type="entry name" value="6-PGluconate_DH-like_C_sf"/>
</dbReference>
<dbReference type="SUPFAM" id="SSF48179">
    <property type="entry name" value="6-phosphogluconate dehydrogenase C-terminal domain-like"/>
    <property type="match status" value="1"/>
</dbReference>
<dbReference type="Gene3D" id="3.40.50.720">
    <property type="entry name" value="NAD(P)-binding Rossmann-like Domain"/>
    <property type="match status" value="2"/>
</dbReference>
<dbReference type="SMART" id="SM00984">
    <property type="entry name" value="UDPG_MGDP_dh_C"/>
    <property type="match status" value="1"/>
</dbReference>
<evidence type="ECO:0000256" key="4">
    <source>
        <dbReference type="ARBA" id="ARBA00023002"/>
    </source>
</evidence>
<evidence type="ECO:0000256" key="6">
    <source>
        <dbReference type="ARBA" id="ARBA00047473"/>
    </source>
</evidence>
<comment type="catalytic activity">
    <reaction evidence="6">
        <text>UDP-alpha-D-glucose + 2 NAD(+) + H2O = UDP-alpha-D-glucuronate + 2 NADH + 3 H(+)</text>
        <dbReference type="Rhea" id="RHEA:23596"/>
        <dbReference type="ChEBI" id="CHEBI:15377"/>
        <dbReference type="ChEBI" id="CHEBI:15378"/>
        <dbReference type="ChEBI" id="CHEBI:57540"/>
        <dbReference type="ChEBI" id="CHEBI:57945"/>
        <dbReference type="ChEBI" id="CHEBI:58052"/>
        <dbReference type="ChEBI" id="CHEBI:58885"/>
        <dbReference type="EC" id="1.1.1.22"/>
    </reaction>
</comment>
<dbReference type="AlphaFoldDB" id="A0A380THE2"/>
<dbReference type="InterPro" id="IPR028357">
    <property type="entry name" value="UDPglc_DH_bac"/>
</dbReference>
<dbReference type="GO" id="GO:0006065">
    <property type="term" value="P:UDP-glucuronate biosynthetic process"/>
    <property type="evidence" value="ECO:0007669"/>
    <property type="project" value="UniProtKB-UniPathway"/>
</dbReference>
<dbReference type="SUPFAM" id="SSF52413">
    <property type="entry name" value="UDP-glucose/GDP-mannose dehydrogenase C-terminal domain"/>
    <property type="match status" value="1"/>
</dbReference>
<dbReference type="NCBIfam" id="TIGR03026">
    <property type="entry name" value="NDP-sugDHase"/>
    <property type="match status" value="1"/>
</dbReference>
<dbReference type="PROSITE" id="PS51257">
    <property type="entry name" value="PROKAR_LIPOPROTEIN"/>
    <property type="match status" value="1"/>
</dbReference>
<feature type="domain" description="UDP-glucose/GDP-mannose dehydrogenase C-terminal" evidence="7">
    <location>
        <begin position="317"/>
        <end position="425"/>
    </location>
</feature>
<dbReference type="InterPro" id="IPR014026">
    <property type="entry name" value="UDP-Glc/GDP-Man_DH_dimer"/>
</dbReference>
<dbReference type="EC" id="1.1.1.22" evidence="3"/>
<comment type="similarity">
    <text evidence="2">Belongs to the UDP-glucose/GDP-mannose dehydrogenase family.</text>
</comment>
<dbReference type="GO" id="GO:0051287">
    <property type="term" value="F:NAD binding"/>
    <property type="evidence" value="ECO:0007669"/>
    <property type="project" value="InterPro"/>
</dbReference>
<reference evidence="8" key="1">
    <citation type="submission" date="2018-07" db="EMBL/GenBank/DDBJ databases">
        <authorList>
            <person name="Quirk P.G."/>
            <person name="Krulwich T.A."/>
        </authorList>
    </citation>
    <scope>NUCLEOTIDE SEQUENCE</scope>
</reference>
<dbReference type="Pfam" id="PF03721">
    <property type="entry name" value="UDPG_MGDP_dh_N"/>
    <property type="match status" value="1"/>
</dbReference>
<dbReference type="EMBL" id="UIDG01000311">
    <property type="protein sequence ID" value="SUS07103.1"/>
    <property type="molecule type" value="Genomic_DNA"/>
</dbReference>
<dbReference type="GO" id="GO:0000271">
    <property type="term" value="P:polysaccharide biosynthetic process"/>
    <property type="evidence" value="ECO:0007669"/>
    <property type="project" value="InterPro"/>
</dbReference>
<dbReference type="Pfam" id="PF03720">
    <property type="entry name" value="UDPG_MGDP_dh_C"/>
    <property type="match status" value="1"/>
</dbReference>
<dbReference type="SUPFAM" id="SSF51735">
    <property type="entry name" value="NAD(P)-binding Rossmann-fold domains"/>
    <property type="match status" value="1"/>
</dbReference>
<dbReference type="InterPro" id="IPR017476">
    <property type="entry name" value="UDP-Glc/GDP-Man"/>
</dbReference>
<evidence type="ECO:0000256" key="5">
    <source>
        <dbReference type="ARBA" id="ARBA00023027"/>
    </source>
</evidence>
<gene>
    <name evidence="8" type="primary">algD</name>
    <name evidence="8" type="ORF">DF3PB_3790006</name>
</gene>
<dbReference type="PANTHER" id="PTHR43750">
    <property type="entry name" value="UDP-GLUCOSE 6-DEHYDROGENASE TUAD"/>
    <property type="match status" value="1"/>
</dbReference>
<dbReference type="PANTHER" id="PTHR43750:SF1">
    <property type="entry name" value="GDP-MANNOSE 6-DEHYDROGENASE"/>
    <property type="match status" value="1"/>
</dbReference>
<dbReference type="InterPro" id="IPR036220">
    <property type="entry name" value="UDP-Glc/GDP-Man_DH_C_sf"/>
</dbReference>
<sequence>MRISVFGLGYVGCVSAACLAHGGHRVIGVDVNPTKVDLINRGALPVVEPGLDTMIAEALKSGTLSATTDAAKAVNETDLSLVCVGTPSQPSGSLDLTYVARVCEQIGAALATKAERHVVVIRSTILPGTSKNLITPALEKASGKRVGEGFGLCHNPEFLREGTAVRDYYEPPKIVIGGSDKEACTAVEVIYQDIKAPLIVTDIEVAELVKYADNCWHAVKVSFANEIGNIAKAVGVDSHRVMEIFCRDDKLNLSPYYLKPGFAFGGSCLPKDLRALAYAARQVDVPVPLLTATLESNRLQIKRGLELVMAAGGRKVGVLGFSFKAGTDDVRESPIIEVIEGLIGKGYDLKLYDRNVRLASLIGANREFLETRIPHIARLMVDRIDDVLAHGDVIVVGNKAQEFKDVLGRLRNGQKVIDLVRIAEARCSDDHYQGICW</sequence>
<evidence type="ECO:0000256" key="1">
    <source>
        <dbReference type="ARBA" id="ARBA00004701"/>
    </source>
</evidence>